<dbReference type="Proteomes" id="UP001595908">
    <property type="component" value="Unassembled WGS sequence"/>
</dbReference>
<feature type="compositionally biased region" description="Polar residues" evidence="1">
    <location>
        <begin position="33"/>
        <end position="51"/>
    </location>
</feature>
<dbReference type="RefSeq" id="WP_157841681.1">
    <property type="nucleotide sequence ID" value="NZ_JBHSJE010000008.1"/>
</dbReference>
<dbReference type="GeneID" id="43426529"/>
<name>A0ABV9VH84_STRAZ</name>
<keyword evidence="3" id="KW-1185">Reference proteome</keyword>
<reference evidence="3" key="1">
    <citation type="journal article" date="2019" name="Int. J. Syst. Evol. Microbiol.">
        <title>The Global Catalogue of Microorganisms (GCM) 10K type strain sequencing project: providing services to taxonomists for standard genome sequencing and annotation.</title>
        <authorList>
            <consortium name="The Broad Institute Genomics Platform"/>
            <consortium name="The Broad Institute Genome Sequencing Center for Infectious Disease"/>
            <person name="Wu L."/>
            <person name="Ma J."/>
        </authorList>
    </citation>
    <scope>NUCLEOTIDE SEQUENCE [LARGE SCALE GENOMIC DNA]</scope>
    <source>
        <strain evidence="3">ICMP 257</strain>
    </source>
</reference>
<evidence type="ECO:0000313" key="2">
    <source>
        <dbReference type="EMBL" id="MFC4981811.1"/>
    </source>
</evidence>
<gene>
    <name evidence="2" type="ORF">ACFPL4_26230</name>
</gene>
<comment type="caution">
    <text evidence="2">The sequence shown here is derived from an EMBL/GenBank/DDBJ whole genome shotgun (WGS) entry which is preliminary data.</text>
</comment>
<proteinExistence type="predicted"/>
<organism evidence="2 3">
    <name type="scientific">Streptomyces atroolivaceus</name>
    <dbReference type="NCBI Taxonomy" id="66869"/>
    <lineage>
        <taxon>Bacteria</taxon>
        <taxon>Bacillati</taxon>
        <taxon>Actinomycetota</taxon>
        <taxon>Actinomycetes</taxon>
        <taxon>Kitasatosporales</taxon>
        <taxon>Streptomycetaceae</taxon>
        <taxon>Streptomyces</taxon>
    </lineage>
</organism>
<evidence type="ECO:0000313" key="3">
    <source>
        <dbReference type="Proteomes" id="UP001595908"/>
    </source>
</evidence>
<sequence length="51" mass="5810">MTTSPRTMMRIYFHFQNANLYEQLLTVLEGISPRTQAHPTEFPATSTSPVP</sequence>
<evidence type="ECO:0000256" key="1">
    <source>
        <dbReference type="SAM" id="MobiDB-lite"/>
    </source>
</evidence>
<accession>A0ABV9VH84</accession>
<protein>
    <submittedName>
        <fullName evidence="2">Uncharacterized protein</fullName>
    </submittedName>
</protein>
<dbReference type="EMBL" id="JBHSJE010000008">
    <property type="protein sequence ID" value="MFC4981811.1"/>
    <property type="molecule type" value="Genomic_DNA"/>
</dbReference>
<feature type="region of interest" description="Disordered" evidence="1">
    <location>
        <begin position="32"/>
        <end position="51"/>
    </location>
</feature>